<dbReference type="InterPro" id="IPR050611">
    <property type="entry name" value="ABCF"/>
</dbReference>
<dbReference type="SMART" id="SM00382">
    <property type="entry name" value="AAA"/>
    <property type="match status" value="2"/>
</dbReference>
<keyword evidence="1" id="KW-0677">Repeat</keyword>
<keyword evidence="7" id="KW-1185">Reference proteome</keyword>
<proteinExistence type="predicted"/>
<dbReference type="Gene3D" id="3.40.50.300">
    <property type="entry name" value="P-loop containing nucleotide triphosphate hydrolases"/>
    <property type="match status" value="2"/>
</dbReference>
<dbReference type="InterPro" id="IPR027417">
    <property type="entry name" value="P-loop_NTPase"/>
</dbReference>
<feature type="region of interest" description="Disordered" evidence="4">
    <location>
        <begin position="242"/>
        <end position="265"/>
    </location>
</feature>
<comment type="caution">
    <text evidence="6">The sequence shown here is derived from an EMBL/GenBank/DDBJ whole genome shotgun (WGS) entry which is preliminary data.</text>
</comment>
<dbReference type="InterPro" id="IPR017871">
    <property type="entry name" value="ABC_transporter-like_CS"/>
</dbReference>
<evidence type="ECO:0000313" key="7">
    <source>
        <dbReference type="Proteomes" id="UP001165583"/>
    </source>
</evidence>
<reference evidence="6" key="1">
    <citation type="submission" date="2022-09" db="EMBL/GenBank/DDBJ databases">
        <title>Novosphingobium sp. Nov., a polycyclic aromatic hydrocarbon-degrading bacterium isolated form mangrove sediments in HongKong.</title>
        <authorList>
            <person name="Hu Z."/>
        </authorList>
    </citation>
    <scope>NUCLEOTIDE SEQUENCE</scope>
    <source>
        <strain evidence="6">HK4-1</strain>
    </source>
</reference>
<name>A0ABT2I6P2_9SPHN</name>
<feature type="domain" description="ABC transporter" evidence="5">
    <location>
        <begin position="4"/>
        <end position="232"/>
    </location>
</feature>
<dbReference type="RefSeq" id="WP_260046515.1">
    <property type="nucleotide sequence ID" value="NZ_JANZXA010000008.1"/>
</dbReference>
<dbReference type="Pfam" id="PF00005">
    <property type="entry name" value="ABC_tran"/>
    <property type="match status" value="2"/>
</dbReference>
<dbReference type="PROSITE" id="PS50893">
    <property type="entry name" value="ABC_TRANSPORTER_2"/>
    <property type="match status" value="2"/>
</dbReference>
<accession>A0ABT2I6P2</accession>
<sequence length="529" mass="57138">MTYLTLDGVACATPDGTLLFSDLDLSLARESVGLVGRNGSGKSTLLAAIAGQGGVVQGRITCRGKVGFLRQLPPTGMRTVGDLLGGEALACLERIERGTASDEDHAQADWTLPSRLDAALASVGLAPLEPGRPLAVLSGGERMRVMLGALLLDDTDVLLLDEPTNNLDDAGRDAVIDLIGRWHGPVLVASHDRALLEHVDRIVELTQAGVHVVGGGWSAFEQQRGAQRAQAVRTLEKAEAAVKTARRERQREAEKQARRDKRGRAFAARASEPKILLHARQQRAEQTAARYRAVGDGSVEQAGEALARAQADVERLVPIRIALPPCGLPPRHVLVEARQVACVRDGRHLFGPLDLTVRGPERIVLTGPNGSGKTSLIRLLQGEEEPQAGSVTADREDIVLLDQHLSLLERSESALEAMRRHNPQMQAGQAHDALAVYGFRNRWGDRTVESLSGGERVRLALACLFARTLPPRMLILDEPTNHLDVDATMLLEEALQAYDGAILCVSHDRGFREALKLERELRLPGAGQG</sequence>
<evidence type="ECO:0000256" key="1">
    <source>
        <dbReference type="ARBA" id="ARBA00022737"/>
    </source>
</evidence>
<dbReference type="PANTHER" id="PTHR19211:SF6">
    <property type="entry name" value="BLL7188 PROTEIN"/>
    <property type="match status" value="1"/>
</dbReference>
<evidence type="ECO:0000256" key="3">
    <source>
        <dbReference type="ARBA" id="ARBA00022840"/>
    </source>
</evidence>
<protein>
    <submittedName>
        <fullName evidence="6">ATP-binding cassette domain-containing protein</fullName>
    </submittedName>
</protein>
<evidence type="ECO:0000256" key="4">
    <source>
        <dbReference type="SAM" id="MobiDB-lite"/>
    </source>
</evidence>
<dbReference type="GO" id="GO:0005524">
    <property type="term" value="F:ATP binding"/>
    <property type="evidence" value="ECO:0007669"/>
    <property type="project" value="UniProtKB-KW"/>
</dbReference>
<feature type="compositionally biased region" description="Basic and acidic residues" evidence="4">
    <location>
        <begin position="242"/>
        <end position="257"/>
    </location>
</feature>
<keyword evidence="2" id="KW-0547">Nucleotide-binding</keyword>
<evidence type="ECO:0000256" key="2">
    <source>
        <dbReference type="ARBA" id="ARBA00022741"/>
    </source>
</evidence>
<gene>
    <name evidence="6" type="ORF">NZK81_12990</name>
</gene>
<evidence type="ECO:0000313" key="6">
    <source>
        <dbReference type="EMBL" id="MCT2400470.1"/>
    </source>
</evidence>
<dbReference type="PROSITE" id="PS00211">
    <property type="entry name" value="ABC_TRANSPORTER_1"/>
    <property type="match status" value="2"/>
</dbReference>
<dbReference type="PANTHER" id="PTHR19211">
    <property type="entry name" value="ATP-BINDING TRANSPORT PROTEIN-RELATED"/>
    <property type="match status" value="1"/>
</dbReference>
<evidence type="ECO:0000259" key="5">
    <source>
        <dbReference type="PROSITE" id="PS50893"/>
    </source>
</evidence>
<dbReference type="SUPFAM" id="SSF52540">
    <property type="entry name" value="P-loop containing nucleoside triphosphate hydrolases"/>
    <property type="match status" value="2"/>
</dbReference>
<feature type="domain" description="ABC transporter" evidence="5">
    <location>
        <begin position="335"/>
        <end position="529"/>
    </location>
</feature>
<dbReference type="CDD" id="cd03221">
    <property type="entry name" value="ABCF_EF-3"/>
    <property type="match status" value="1"/>
</dbReference>
<dbReference type="InterPro" id="IPR003439">
    <property type="entry name" value="ABC_transporter-like_ATP-bd"/>
</dbReference>
<dbReference type="EMBL" id="JANZXA010000008">
    <property type="protein sequence ID" value="MCT2400470.1"/>
    <property type="molecule type" value="Genomic_DNA"/>
</dbReference>
<keyword evidence="3 6" id="KW-0067">ATP-binding</keyword>
<dbReference type="Proteomes" id="UP001165583">
    <property type="component" value="Unassembled WGS sequence"/>
</dbReference>
<dbReference type="InterPro" id="IPR003593">
    <property type="entry name" value="AAA+_ATPase"/>
</dbReference>
<organism evidence="6 7">
    <name type="scientific">Novosphingobium mangrovi</name>
    <name type="common">ex Huang et al. 2023</name>
    <dbReference type="NCBI Taxonomy" id="2976432"/>
    <lineage>
        <taxon>Bacteria</taxon>
        <taxon>Pseudomonadati</taxon>
        <taxon>Pseudomonadota</taxon>
        <taxon>Alphaproteobacteria</taxon>
        <taxon>Sphingomonadales</taxon>
        <taxon>Sphingomonadaceae</taxon>
        <taxon>Novosphingobium</taxon>
    </lineage>
</organism>